<gene>
    <name evidence="2" type="ORF">HDF15_002514</name>
</gene>
<sequence>MRRIAILLVITSATCLSTLQAQSAPSRGPDGSMRSITPGIEVLPYLNRPFSGTDTIVKTLPIEGGGTITTSETSKIARDSQGRLYRERHHFAAVDVDPEKTLYEFYVLDPISHTHTACTIATHQCTRTSYHPRFSYPVQPTGAFDAGRRFLTREDLGQQSIDNLPTIGTREITTIAPATVGNDKELTLTREFWYSPDLRTNLSVIRKDPREGTQAIHLNVLSRDEPDPSTFAVPAGYTVQDDLQVTTSSN</sequence>
<protein>
    <submittedName>
        <fullName evidence="2">Uncharacterized protein</fullName>
    </submittedName>
</protein>
<name>A0A7W7ZQD2_9BACT</name>
<proteinExistence type="predicted"/>
<evidence type="ECO:0000313" key="3">
    <source>
        <dbReference type="Proteomes" id="UP000584867"/>
    </source>
</evidence>
<comment type="caution">
    <text evidence="2">The sequence shown here is derived from an EMBL/GenBank/DDBJ whole genome shotgun (WGS) entry which is preliminary data.</text>
</comment>
<organism evidence="2 3">
    <name type="scientific">Granulicella mallensis</name>
    <dbReference type="NCBI Taxonomy" id="940614"/>
    <lineage>
        <taxon>Bacteria</taxon>
        <taxon>Pseudomonadati</taxon>
        <taxon>Acidobacteriota</taxon>
        <taxon>Terriglobia</taxon>
        <taxon>Terriglobales</taxon>
        <taxon>Acidobacteriaceae</taxon>
        <taxon>Granulicella</taxon>
    </lineage>
</organism>
<feature type="chain" id="PRO_5030859020" evidence="1">
    <location>
        <begin position="24"/>
        <end position="250"/>
    </location>
</feature>
<feature type="signal peptide" evidence="1">
    <location>
        <begin position="1"/>
        <end position="23"/>
    </location>
</feature>
<dbReference type="AlphaFoldDB" id="A0A7W7ZQD2"/>
<evidence type="ECO:0000256" key="1">
    <source>
        <dbReference type="SAM" id="SignalP"/>
    </source>
</evidence>
<keyword evidence="1" id="KW-0732">Signal</keyword>
<dbReference type="RefSeq" id="WP_184255830.1">
    <property type="nucleotide sequence ID" value="NZ_JACHIO010000009.1"/>
</dbReference>
<dbReference type="EMBL" id="JACHIO010000009">
    <property type="protein sequence ID" value="MBB5064163.1"/>
    <property type="molecule type" value="Genomic_DNA"/>
</dbReference>
<dbReference type="Proteomes" id="UP000584867">
    <property type="component" value="Unassembled WGS sequence"/>
</dbReference>
<evidence type="ECO:0000313" key="2">
    <source>
        <dbReference type="EMBL" id="MBB5064163.1"/>
    </source>
</evidence>
<reference evidence="2 3" key="1">
    <citation type="submission" date="2020-08" db="EMBL/GenBank/DDBJ databases">
        <title>Genomic Encyclopedia of Type Strains, Phase IV (KMG-V): Genome sequencing to study the core and pangenomes of soil and plant-associated prokaryotes.</title>
        <authorList>
            <person name="Whitman W."/>
        </authorList>
    </citation>
    <scope>NUCLEOTIDE SEQUENCE [LARGE SCALE GENOMIC DNA]</scope>
    <source>
        <strain evidence="2 3">X5P3</strain>
    </source>
</reference>
<accession>A0A7W7ZQD2</accession>